<keyword evidence="1" id="KW-0472">Membrane</keyword>
<keyword evidence="1" id="KW-1133">Transmembrane helix</keyword>
<evidence type="ECO:0000313" key="2">
    <source>
        <dbReference type="EMBL" id="TQS84286.1"/>
    </source>
</evidence>
<gene>
    <name evidence="2" type="ORF">A3207_05450</name>
</gene>
<feature type="transmembrane region" description="Helical" evidence="1">
    <location>
        <begin position="6"/>
        <end position="27"/>
    </location>
</feature>
<sequence length="85" mass="9476">MGGSQIIFAVATCMVVIVIAAVSYWYFKFYKIESFVCPKCGCEFKPNAGRMLLSNDNSETKVVKCPKCGCKERMQPVKADNIPKN</sequence>
<organism evidence="2 3">
    <name type="scientific">Candidatus Methanomassiliicoccus intestinalis</name>
    <dbReference type="NCBI Taxonomy" id="1406512"/>
    <lineage>
        <taxon>Archaea</taxon>
        <taxon>Methanobacteriati</taxon>
        <taxon>Thermoplasmatota</taxon>
        <taxon>Thermoplasmata</taxon>
        <taxon>Methanomassiliicoccales</taxon>
        <taxon>Methanomassiliicoccaceae</taxon>
        <taxon>Methanomassiliicoccus</taxon>
    </lineage>
</organism>
<keyword evidence="1" id="KW-0812">Transmembrane</keyword>
<reference evidence="2" key="1">
    <citation type="submission" date="2016-03" db="EMBL/GenBank/DDBJ databases">
        <authorList>
            <person name="Borrel G."/>
            <person name="Mccann A."/>
            <person name="O'Toole P.W."/>
        </authorList>
    </citation>
    <scope>NUCLEOTIDE SEQUENCE</scope>
    <source>
        <strain evidence="2">183</strain>
    </source>
</reference>
<evidence type="ECO:0000256" key="1">
    <source>
        <dbReference type="SAM" id="Phobius"/>
    </source>
</evidence>
<evidence type="ECO:0000313" key="3">
    <source>
        <dbReference type="Proteomes" id="UP000752814"/>
    </source>
</evidence>
<dbReference type="Proteomes" id="UP000752814">
    <property type="component" value="Unassembled WGS sequence"/>
</dbReference>
<accession>A0A8J8PH83</accession>
<dbReference type="EMBL" id="LVVT01000002">
    <property type="protein sequence ID" value="TQS84286.1"/>
    <property type="molecule type" value="Genomic_DNA"/>
</dbReference>
<dbReference type="AlphaFoldDB" id="A0A8J8PH83"/>
<dbReference type="RefSeq" id="WP_400195258.1">
    <property type="nucleotide sequence ID" value="NZ_CAYAYE010000008.1"/>
</dbReference>
<name>A0A8J8PH83_9ARCH</name>
<proteinExistence type="predicted"/>
<comment type="caution">
    <text evidence="2">The sequence shown here is derived from an EMBL/GenBank/DDBJ whole genome shotgun (WGS) entry which is preliminary data.</text>
</comment>
<protein>
    <submittedName>
        <fullName evidence="2">Uncharacterized protein</fullName>
    </submittedName>
</protein>